<accession>A0A916W8N0</accession>
<keyword evidence="1" id="KW-0812">Transmembrane</keyword>
<feature type="transmembrane region" description="Helical" evidence="1">
    <location>
        <begin position="9"/>
        <end position="30"/>
    </location>
</feature>
<evidence type="ECO:0000313" key="3">
    <source>
        <dbReference type="Proteomes" id="UP000613512"/>
    </source>
</evidence>
<dbReference type="Proteomes" id="UP000613512">
    <property type="component" value="Unassembled WGS sequence"/>
</dbReference>
<keyword evidence="1" id="KW-1133">Transmembrane helix</keyword>
<organism evidence="2 3">
    <name type="scientific">Ornithinibacillus halotolerans</name>
    <dbReference type="NCBI Taxonomy" id="1274357"/>
    <lineage>
        <taxon>Bacteria</taxon>
        <taxon>Bacillati</taxon>
        <taxon>Bacillota</taxon>
        <taxon>Bacilli</taxon>
        <taxon>Bacillales</taxon>
        <taxon>Bacillaceae</taxon>
        <taxon>Ornithinibacillus</taxon>
    </lineage>
</organism>
<protein>
    <submittedName>
        <fullName evidence="2">Uncharacterized protein</fullName>
    </submittedName>
</protein>
<reference evidence="2" key="1">
    <citation type="journal article" date="2014" name="Int. J. Syst. Evol. Microbiol.">
        <title>Complete genome sequence of Corynebacterium casei LMG S-19264T (=DSM 44701T), isolated from a smear-ripened cheese.</title>
        <authorList>
            <consortium name="US DOE Joint Genome Institute (JGI-PGF)"/>
            <person name="Walter F."/>
            <person name="Albersmeier A."/>
            <person name="Kalinowski J."/>
            <person name="Ruckert C."/>
        </authorList>
    </citation>
    <scope>NUCLEOTIDE SEQUENCE</scope>
    <source>
        <strain evidence="2">CGMCC 1.12408</strain>
    </source>
</reference>
<dbReference type="RefSeq" id="WP_188384525.1">
    <property type="nucleotide sequence ID" value="NZ_BMEY01000009.1"/>
</dbReference>
<dbReference type="AlphaFoldDB" id="A0A916W8N0"/>
<sequence>MKGIKLSKLFFVFMLIGSIAITLSALNIGRDFISDHIYWFVIPLWIGMIGYSIIEKQNKKQKKQ</sequence>
<evidence type="ECO:0000313" key="2">
    <source>
        <dbReference type="EMBL" id="GGA76366.1"/>
    </source>
</evidence>
<feature type="transmembrane region" description="Helical" evidence="1">
    <location>
        <begin position="36"/>
        <end position="54"/>
    </location>
</feature>
<evidence type="ECO:0000256" key="1">
    <source>
        <dbReference type="SAM" id="Phobius"/>
    </source>
</evidence>
<name>A0A916W8N0_9BACI</name>
<keyword evidence="1" id="KW-0472">Membrane</keyword>
<gene>
    <name evidence="2" type="ORF">GCM10008025_19960</name>
</gene>
<keyword evidence="3" id="KW-1185">Reference proteome</keyword>
<comment type="caution">
    <text evidence="2">The sequence shown here is derived from an EMBL/GenBank/DDBJ whole genome shotgun (WGS) entry which is preliminary data.</text>
</comment>
<dbReference type="EMBL" id="BMEY01000009">
    <property type="protein sequence ID" value="GGA76366.1"/>
    <property type="molecule type" value="Genomic_DNA"/>
</dbReference>
<reference evidence="2" key="2">
    <citation type="submission" date="2020-09" db="EMBL/GenBank/DDBJ databases">
        <authorList>
            <person name="Sun Q."/>
            <person name="Zhou Y."/>
        </authorList>
    </citation>
    <scope>NUCLEOTIDE SEQUENCE</scope>
    <source>
        <strain evidence="2">CGMCC 1.12408</strain>
    </source>
</reference>
<proteinExistence type="predicted"/>